<sequence length="210" mass="23720">MSPNENKSFSMHLPVGDQNDEYRSHILVRITDGFGDYAEYVLLVAIFPSKVVRDALDGKSSFTDVSAYLKLLEKNITVAHLSGHITRSVRCIESAASNIALIPLPYQGITLFPDDLYLIGFYKDEFERKVPFTWEKYWQDFVKPRDKRQQAVLQEVTSLMSKVSLQLCHQALNKIYVGTYTISSLASSMADLISGPDYISEGVLVCYTCK</sequence>
<accession>A0AAE0VHL8</accession>
<evidence type="ECO:0000313" key="2">
    <source>
        <dbReference type="Proteomes" id="UP001195483"/>
    </source>
</evidence>
<dbReference type="AlphaFoldDB" id="A0AAE0VHL8"/>
<protein>
    <submittedName>
        <fullName evidence="1">Uncharacterized protein</fullName>
    </submittedName>
</protein>
<keyword evidence="2" id="KW-1185">Reference proteome</keyword>
<organism evidence="1 2">
    <name type="scientific">Potamilus streckersoni</name>
    <dbReference type="NCBI Taxonomy" id="2493646"/>
    <lineage>
        <taxon>Eukaryota</taxon>
        <taxon>Metazoa</taxon>
        <taxon>Spiralia</taxon>
        <taxon>Lophotrochozoa</taxon>
        <taxon>Mollusca</taxon>
        <taxon>Bivalvia</taxon>
        <taxon>Autobranchia</taxon>
        <taxon>Heteroconchia</taxon>
        <taxon>Palaeoheterodonta</taxon>
        <taxon>Unionida</taxon>
        <taxon>Unionoidea</taxon>
        <taxon>Unionidae</taxon>
        <taxon>Ambleminae</taxon>
        <taxon>Lampsilini</taxon>
        <taxon>Potamilus</taxon>
    </lineage>
</organism>
<evidence type="ECO:0000313" key="1">
    <source>
        <dbReference type="EMBL" id="KAK3578219.1"/>
    </source>
</evidence>
<dbReference type="Proteomes" id="UP001195483">
    <property type="component" value="Unassembled WGS sequence"/>
</dbReference>
<proteinExistence type="predicted"/>
<dbReference type="EMBL" id="JAEAOA010001254">
    <property type="protein sequence ID" value="KAK3578219.1"/>
    <property type="molecule type" value="Genomic_DNA"/>
</dbReference>
<reference evidence="1" key="3">
    <citation type="submission" date="2023-05" db="EMBL/GenBank/DDBJ databases">
        <authorList>
            <person name="Smith C.H."/>
        </authorList>
    </citation>
    <scope>NUCLEOTIDE SEQUENCE</scope>
    <source>
        <strain evidence="1">CHS0354</strain>
        <tissue evidence="1">Mantle</tissue>
    </source>
</reference>
<comment type="caution">
    <text evidence="1">The sequence shown here is derived from an EMBL/GenBank/DDBJ whole genome shotgun (WGS) entry which is preliminary data.</text>
</comment>
<reference evidence="1" key="1">
    <citation type="journal article" date="2021" name="Genome Biol. Evol.">
        <title>A High-Quality Reference Genome for a Parasitic Bivalve with Doubly Uniparental Inheritance (Bivalvia: Unionida).</title>
        <authorList>
            <person name="Smith C.H."/>
        </authorList>
    </citation>
    <scope>NUCLEOTIDE SEQUENCE</scope>
    <source>
        <strain evidence="1">CHS0354</strain>
    </source>
</reference>
<gene>
    <name evidence="1" type="ORF">CHS0354_020589</name>
</gene>
<name>A0AAE0VHL8_9BIVA</name>
<reference evidence="1" key="2">
    <citation type="journal article" date="2021" name="Genome Biol. Evol.">
        <title>Developing a high-quality reference genome for a parasitic bivalve with doubly uniparental inheritance (Bivalvia: Unionida).</title>
        <authorList>
            <person name="Smith C.H."/>
        </authorList>
    </citation>
    <scope>NUCLEOTIDE SEQUENCE</scope>
    <source>
        <strain evidence="1">CHS0354</strain>
        <tissue evidence="1">Mantle</tissue>
    </source>
</reference>